<comment type="catalytic activity">
    <reaction evidence="8">
        <text>a 2'-deoxycytidine in DNA + S-adenosyl-L-methionine = an N(4)-methyl-2'-deoxycytidine in DNA + S-adenosyl-L-homocysteine + H(+)</text>
        <dbReference type="Rhea" id="RHEA:16857"/>
        <dbReference type="Rhea" id="RHEA-COMP:11369"/>
        <dbReference type="Rhea" id="RHEA-COMP:13674"/>
        <dbReference type="ChEBI" id="CHEBI:15378"/>
        <dbReference type="ChEBI" id="CHEBI:57856"/>
        <dbReference type="ChEBI" id="CHEBI:59789"/>
        <dbReference type="ChEBI" id="CHEBI:85452"/>
        <dbReference type="ChEBI" id="CHEBI:137933"/>
        <dbReference type="EC" id="2.1.1.113"/>
    </reaction>
</comment>
<dbReference type="Proteomes" id="UP000636505">
    <property type="component" value="Unassembled WGS sequence"/>
</dbReference>
<reference evidence="10" key="1">
    <citation type="submission" date="2020-10" db="EMBL/GenBank/DDBJ databases">
        <authorList>
            <person name="Castelo-Branco R."/>
            <person name="Eusebio N."/>
            <person name="Adriana R."/>
            <person name="Vieira A."/>
            <person name="Brugerolle De Fraissinette N."/>
            <person name="Rezende De Castro R."/>
            <person name="Schneider M.P."/>
            <person name="Vasconcelos V."/>
            <person name="Leao P.N."/>
        </authorList>
    </citation>
    <scope>NUCLEOTIDE SEQUENCE</scope>
    <source>
        <strain evidence="10">LEGE 07310</strain>
    </source>
</reference>
<dbReference type="InterPro" id="IPR029063">
    <property type="entry name" value="SAM-dependent_MTases_sf"/>
</dbReference>
<keyword evidence="5" id="KW-0949">S-adenosyl-L-methionine</keyword>
<dbReference type="Pfam" id="PF01555">
    <property type="entry name" value="N6_N4_Mtase"/>
    <property type="match status" value="1"/>
</dbReference>
<dbReference type="SUPFAM" id="SSF53335">
    <property type="entry name" value="S-adenosyl-L-methionine-dependent methyltransferases"/>
    <property type="match status" value="1"/>
</dbReference>
<protein>
    <recommendedName>
        <fullName evidence="2">site-specific DNA-methyltransferase (cytosine-N(4)-specific)</fullName>
        <ecNumber evidence="2">2.1.1.113</ecNumber>
    </recommendedName>
</protein>
<dbReference type="GO" id="GO:0003677">
    <property type="term" value="F:DNA binding"/>
    <property type="evidence" value="ECO:0007669"/>
    <property type="project" value="UniProtKB-KW"/>
</dbReference>
<evidence type="ECO:0000256" key="7">
    <source>
        <dbReference type="ARBA" id="ARBA00023125"/>
    </source>
</evidence>
<keyword evidence="4" id="KW-0808">Transferase</keyword>
<keyword evidence="6" id="KW-0680">Restriction system</keyword>
<keyword evidence="7" id="KW-0238">DNA-binding</keyword>
<feature type="domain" description="DNA methylase N-4/N-6" evidence="9">
    <location>
        <begin position="35"/>
        <end position="82"/>
    </location>
</feature>
<keyword evidence="3 10" id="KW-0489">Methyltransferase</keyword>
<dbReference type="PROSITE" id="PS00093">
    <property type="entry name" value="N4_MTASE"/>
    <property type="match status" value="1"/>
</dbReference>
<dbReference type="GO" id="GO:0015667">
    <property type="term" value="F:site-specific DNA-methyltransferase (cytosine-N4-specific) activity"/>
    <property type="evidence" value="ECO:0007669"/>
    <property type="project" value="UniProtKB-EC"/>
</dbReference>
<proteinExistence type="inferred from homology"/>
<evidence type="ECO:0000256" key="6">
    <source>
        <dbReference type="ARBA" id="ARBA00022747"/>
    </source>
</evidence>
<dbReference type="Gene3D" id="3.40.50.150">
    <property type="entry name" value="Vaccinia Virus protein VP39"/>
    <property type="match status" value="2"/>
</dbReference>
<evidence type="ECO:0000256" key="8">
    <source>
        <dbReference type="ARBA" id="ARBA00049120"/>
    </source>
</evidence>
<comment type="caution">
    <text evidence="10">The sequence shown here is derived from an EMBL/GenBank/DDBJ whole genome shotgun (WGS) entry which is preliminary data.</text>
</comment>
<name>A0A8J7DL73_9CYAN</name>
<evidence type="ECO:0000256" key="1">
    <source>
        <dbReference type="ARBA" id="ARBA00010203"/>
    </source>
</evidence>
<dbReference type="InterPro" id="IPR017985">
    <property type="entry name" value="MeTrfase_CN4_CS"/>
</dbReference>
<dbReference type="InterPro" id="IPR002941">
    <property type="entry name" value="DNA_methylase_N4/N6"/>
</dbReference>
<evidence type="ECO:0000256" key="2">
    <source>
        <dbReference type="ARBA" id="ARBA00012185"/>
    </source>
</evidence>
<evidence type="ECO:0000313" key="10">
    <source>
        <dbReference type="EMBL" id="MBE9077046.1"/>
    </source>
</evidence>
<dbReference type="GO" id="GO:0032259">
    <property type="term" value="P:methylation"/>
    <property type="evidence" value="ECO:0007669"/>
    <property type="project" value="UniProtKB-KW"/>
</dbReference>
<evidence type="ECO:0000259" key="9">
    <source>
        <dbReference type="Pfam" id="PF01555"/>
    </source>
</evidence>
<sequence length="549" mass="61992">MIQTYEEIADPKDVRNNRLHIADRAFHDWYRFILSFPPHLVRTYLNRFELAKGATLLDPFCGTGTTLVEAKKQSVAAVGIEAIPTSHFASTVKTSWQLKTSDVKRAAERILYQVSIQYSQSTSLKSFTSEQQSVVLANSICELPLHKCLLLLETIQAESVAELRGFLLLALVYVAVYEASNLRFGPEVSVRRKRKEDADVFESWYAKVLTMLNDLTALKELSFPLTICHLADARSPCSVLAANSIDAVITSPPYPNEKDYTRTTRLESVLLGFLKNKSDLRTVKNHLLRSNSRNVYAQDDDDRLIAAESRVARIAQEIERKRIELGKTSGFERKYHRATRLYFGGMKRHLAELRTALKPGAQLAYVVGDQASYLKVLIRTGELLAGIADELGYEISSIDLFRTRTSSVTNEQLREEVLVLEWPGFSRQISIDFGFEAARLRQYDRLIENVFFEQYQPNTDQVIVELEALQQATQAQQLNLSQGLSSVLHAYGFKRSFPKRIVQLLDEGETWVIRSLGRGRFAFVRCAVSCAEAGAESKGSFVNKRPNSG</sequence>
<evidence type="ECO:0000313" key="11">
    <source>
        <dbReference type="Proteomes" id="UP000636505"/>
    </source>
</evidence>
<accession>A0A8J7DL73</accession>
<evidence type="ECO:0000256" key="4">
    <source>
        <dbReference type="ARBA" id="ARBA00022679"/>
    </source>
</evidence>
<gene>
    <name evidence="10" type="ORF">IQ241_07000</name>
</gene>
<comment type="similarity">
    <text evidence="1">Belongs to the N(4)/N(6)-methyltransferase family. N(4) subfamily.</text>
</comment>
<dbReference type="EC" id="2.1.1.113" evidence="2"/>
<organism evidence="10 11">
    <name type="scientific">Vasconcelosia minhoensis LEGE 07310</name>
    <dbReference type="NCBI Taxonomy" id="915328"/>
    <lineage>
        <taxon>Bacteria</taxon>
        <taxon>Bacillati</taxon>
        <taxon>Cyanobacteriota</taxon>
        <taxon>Cyanophyceae</taxon>
        <taxon>Nodosilineales</taxon>
        <taxon>Cymatolegaceae</taxon>
        <taxon>Vasconcelosia</taxon>
        <taxon>Vasconcelosia minhoensis</taxon>
    </lineage>
</organism>
<evidence type="ECO:0000256" key="3">
    <source>
        <dbReference type="ARBA" id="ARBA00022603"/>
    </source>
</evidence>
<keyword evidence="11" id="KW-1185">Reference proteome</keyword>
<dbReference type="GO" id="GO:0009307">
    <property type="term" value="P:DNA restriction-modification system"/>
    <property type="evidence" value="ECO:0007669"/>
    <property type="project" value="UniProtKB-KW"/>
</dbReference>
<dbReference type="AlphaFoldDB" id="A0A8J7DL73"/>
<dbReference type="GO" id="GO:0008170">
    <property type="term" value="F:N-methyltransferase activity"/>
    <property type="evidence" value="ECO:0007669"/>
    <property type="project" value="InterPro"/>
</dbReference>
<evidence type="ECO:0000256" key="5">
    <source>
        <dbReference type="ARBA" id="ARBA00022691"/>
    </source>
</evidence>
<dbReference type="EMBL" id="JADEXG010000012">
    <property type="protein sequence ID" value="MBE9077046.1"/>
    <property type="molecule type" value="Genomic_DNA"/>
</dbReference>